<reference evidence="2" key="1">
    <citation type="submission" date="2022-05" db="EMBL/GenBank/DDBJ databases">
        <authorList>
            <person name="Alioto T."/>
            <person name="Alioto T."/>
            <person name="Gomez Garrido J."/>
        </authorList>
    </citation>
    <scope>NUCLEOTIDE SEQUENCE</scope>
    <source>
        <strain evidence="2">112</strain>
    </source>
</reference>
<dbReference type="AlphaFoldDB" id="A0AAD1TUD6"/>
<dbReference type="CDD" id="cd11383">
    <property type="entry name" value="YfjP"/>
    <property type="match status" value="1"/>
</dbReference>
<dbReference type="EMBL" id="OW995941">
    <property type="protein sequence ID" value="CAH6568906.1"/>
    <property type="molecule type" value="Genomic_DNA"/>
</dbReference>
<dbReference type="InterPro" id="IPR006073">
    <property type="entry name" value="GTP-bd"/>
</dbReference>
<dbReference type="Proteomes" id="UP000789647">
    <property type="component" value="Chromosome"/>
</dbReference>
<organism evidence="2 4">
    <name type="scientific">Citrobacter freundii</name>
    <dbReference type="NCBI Taxonomy" id="546"/>
    <lineage>
        <taxon>Bacteria</taxon>
        <taxon>Pseudomonadati</taxon>
        <taxon>Pseudomonadota</taxon>
        <taxon>Gammaproteobacteria</taxon>
        <taxon>Enterobacterales</taxon>
        <taxon>Enterobacteriaceae</taxon>
        <taxon>Citrobacter</taxon>
        <taxon>Citrobacter freundii complex</taxon>
    </lineage>
</organism>
<dbReference type="Pfam" id="PF01926">
    <property type="entry name" value="MMR_HSR1"/>
    <property type="match status" value="1"/>
</dbReference>
<dbReference type="InterPro" id="IPR027417">
    <property type="entry name" value="P-loop_NTPase"/>
</dbReference>
<dbReference type="GO" id="GO:0005829">
    <property type="term" value="C:cytosol"/>
    <property type="evidence" value="ECO:0007669"/>
    <property type="project" value="TreeGrafter"/>
</dbReference>
<evidence type="ECO:0000259" key="1">
    <source>
        <dbReference type="Pfam" id="PF01926"/>
    </source>
</evidence>
<dbReference type="Proteomes" id="UP001279522">
    <property type="component" value="Unassembled WGS sequence"/>
</dbReference>
<feature type="domain" description="G" evidence="1">
    <location>
        <begin position="39"/>
        <end position="152"/>
    </location>
</feature>
<evidence type="ECO:0000313" key="4">
    <source>
        <dbReference type="Proteomes" id="UP000789647"/>
    </source>
</evidence>
<evidence type="ECO:0000313" key="3">
    <source>
        <dbReference type="EMBL" id="ELV3680079.1"/>
    </source>
</evidence>
<dbReference type="EMBL" id="ABOSXX010000009">
    <property type="protein sequence ID" value="ELV3680079.1"/>
    <property type="molecule type" value="Genomic_DNA"/>
</dbReference>
<dbReference type="GO" id="GO:0030488">
    <property type="term" value="P:tRNA methylation"/>
    <property type="evidence" value="ECO:0007669"/>
    <property type="project" value="TreeGrafter"/>
</dbReference>
<protein>
    <submittedName>
        <fullName evidence="2">GTPase Era</fullName>
    </submittedName>
    <submittedName>
        <fullName evidence="3">GTPase family protein</fullName>
    </submittedName>
</protein>
<dbReference type="GO" id="GO:0002098">
    <property type="term" value="P:tRNA wobble uridine modification"/>
    <property type="evidence" value="ECO:0007669"/>
    <property type="project" value="TreeGrafter"/>
</dbReference>
<dbReference type="Gene3D" id="3.40.50.300">
    <property type="entry name" value="P-loop containing nucleotide triphosphate hydrolases"/>
    <property type="match status" value="1"/>
</dbReference>
<dbReference type="RefSeq" id="WP_049016519.1">
    <property type="nucleotide sequence ID" value="NZ_BHWY01000013.1"/>
</dbReference>
<dbReference type="SUPFAM" id="SSF52540">
    <property type="entry name" value="P-loop containing nucleoside triphosphate hydrolases"/>
    <property type="match status" value="1"/>
</dbReference>
<proteinExistence type="predicted"/>
<name>A0AAD1TUD6_CITFR</name>
<dbReference type="PANTHER" id="PTHR42714:SF2">
    <property type="entry name" value="TRNA MODIFICATION GTPASE GTPBP3, MITOCHONDRIAL"/>
    <property type="match status" value="1"/>
</dbReference>
<evidence type="ECO:0000313" key="2">
    <source>
        <dbReference type="EMBL" id="CAH6568906.1"/>
    </source>
</evidence>
<dbReference type="GO" id="GO:0005525">
    <property type="term" value="F:GTP binding"/>
    <property type="evidence" value="ECO:0007669"/>
    <property type="project" value="InterPro"/>
</dbReference>
<reference evidence="3" key="2">
    <citation type="submission" date="2023-05" db="EMBL/GenBank/DDBJ databases">
        <authorList>
            <consortium name="Clinical and Environmental Microbiology Branch: Whole genome sequencing antimicrobial resistance pathogens in the healthcare setting"/>
        </authorList>
    </citation>
    <scope>NUCLEOTIDE SEQUENCE</scope>
    <source>
        <strain evidence="3">2023GN-00287</strain>
    </source>
</reference>
<gene>
    <name evidence="2" type="ORF">AI2935V1_0959</name>
    <name evidence="3" type="ORF">SGX49_002507</name>
</gene>
<accession>A0AAD1TUD6</accession>
<sequence length="290" mass="32171">MNEHDGLQGVTQSVATLPDTVRKHILAHISKLINYEPVIGVMGKTGAGKSSLCNALFAGEMSPVSDVSACTREPLRCRLQVGRHSMVLIDLPGVGESEVRDREYRALYRRQLPQLDLVLWVIKADDRALSVDERFYREVIGTHRHKVLFVVNQVDKLEPCQQWNATSGSPSSHQKINLSLKLSDIRQLFTPSHPLRAVSARTGWGLGSLVETMMRSLPARASSPLSAQLHDKLRSEPVKSQARDRFGEAAGEVVDAVASLPFVPEPVKSLILSVRDMVVSTVRAVWDFFF</sequence>
<dbReference type="PANTHER" id="PTHR42714">
    <property type="entry name" value="TRNA MODIFICATION GTPASE GTPBP3"/>
    <property type="match status" value="1"/>
</dbReference>